<protein>
    <submittedName>
        <fullName evidence="2">P pilus assembly chaperone PapD</fullName>
    </submittedName>
</protein>
<feature type="chain" id="PRO_5045085337" evidence="1">
    <location>
        <begin position="27"/>
        <end position="273"/>
    </location>
</feature>
<evidence type="ECO:0000313" key="3">
    <source>
        <dbReference type="Proteomes" id="UP000562492"/>
    </source>
</evidence>
<proteinExistence type="predicted"/>
<dbReference type="Proteomes" id="UP000562492">
    <property type="component" value="Unassembled WGS sequence"/>
</dbReference>
<feature type="signal peptide" evidence="1">
    <location>
        <begin position="1"/>
        <end position="26"/>
    </location>
</feature>
<keyword evidence="1" id="KW-0732">Signal</keyword>
<sequence>MSPLFSPFVRNAAALSLALLAACVHAAPFEIAVAPSRFELTAKGGERLGQSIDIHNLGNAPTAVSIRTLDWTYSPEGQITYHDELLSGSCRPWVVLERRTLSVPAQTKNSFRFQITPPADAPRGECRFMITIEGVEPAQQSIIRSGGASLSLPVTGRIAVAVYVMLGGAEPKLEMHQFTMRDVAGKRTPTVSVTNTGDAHGRLEGTLDAKDAKGRTFSLAVEGTPIMPGQTRNLVLMPKGDDGQNVPQPSYPVQASGLLDWDKGSFKVNTEFK</sequence>
<keyword evidence="3" id="KW-1185">Reference proteome</keyword>
<comment type="caution">
    <text evidence="2">The sequence shown here is derived from an EMBL/GenBank/DDBJ whole genome shotgun (WGS) entry which is preliminary data.</text>
</comment>
<gene>
    <name evidence="2" type="ORF">HNP33_000100</name>
</gene>
<accession>A0ABR6RA70</accession>
<reference evidence="2 3" key="1">
    <citation type="submission" date="2020-08" db="EMBL/GenBank/DDBJ databases">
        <title>Functional genomics of gut bacteria from endangered species of beetles.</title>
        <authorList>
            <person name="Carlos-Shanley C."/>
        </authorList>
    </citation>
    <scope>NUCLEOTIDE SEQUENCE [LARGE SCALE GENOMIC DNA]</scope>
    <source>
        <strain evidence="2 3">S00124</strain>
    </source>
</reference>
<name>A0ABR6RA70_9BURK</name>
<organism evidence="2 3">
    <name type="scientific">Comamonas odontotermitis</name>
    <dbReference type="NCBI Taxonomy" id="379895"/>
    <lineage>
        <taxon>Bacteria</taxon>
        <taxon>Pseudomonadati</taxon>
        <taxon>Pseudomonadota</taxon>
        <taxon>Betaproteobacteria</taxon>
        <taxon>Burkholderiales</taxon>
        <taxon>Comamonadaceae</taxon>
        <taxon>Comamonas</taxon>
    </lineage>
</organism>
<dbReference type="EMBL" id="JACHKZ010000001">
    <property type="protein sequence ID" value="MBB6576052.1"/>
    <property type="molecule type" value="Genomic_DNA"/>
</dbReference>
<evidence type="ECO:0000256" key="1">
    <source>
        <dbReference type="SAM" id="SignalP"/>
    </source>
</evidence>
<dbReference type="RefSeq" id="WP_184704161.1">
    <property type="nucleotide sequence ID" value="NZ_JACHKZ010000001.1"/>
</dbReference>
<evidence type="ECO:0000313" key="2">
    <source>
        <dbReference type="EMBL" id="MBB6576052.1"/>
    </source>
</evidence>